<gene>
    <name evidence="3" type="ORF">UFOPK3674_01097</name>
</gene>
<name>A0A6J7IIN0_9ZZZZ</name>
<organism evidence="3">
    <name type="scientific">freshwater metagenome</name>
    <dbReference type="NCBI Taxonomy" id="449393"/>
    <lineage>
        <taxon>unclassified sequences</taxon>
        <taxon>metagenomes</taxon>
        <taxon>ecological metagenomes</taxon>
    </lineage>
</organism>
<dbReference type="InterPro" id="IPR008927">
    <property type="entry name" value="6-PGluconate_DH-like_C_sf"/>
</dbReference>
<dbReference type="PANTHER" id="PTHR40459:SF1">
    <property type="entry name" value="CONSERVED HYPOTHETICAL ALANINE AND LEUCINE RICH PROTEIN"/>
    <property type="match status" value="1"/>
</dbReference>
<protein>
    <submittedName>
        <fullName evidence="3">Unannotated protein</fullName>
    </submittedName>
</protein>
<dbReference type="Pfam" id="PF10728">
    <property type="entry name" value="DUF2520"/>
    <property type="match status" value="1"/>
</dbReference>
<dbReference type="Gene3D" id="3.40.50.720">
    <property type="entry name" value="NAD(P)-binding Rossmann-like Domain"/>
    <property type="match status" value="1"/>
</dbReference>
<accession>A0A6J7IIN0</accession>
<dbReference type="InterPro" id="IPR018931">
    <property type="entry name" value="DUF2520"/>
</dbReference>
<evidence type="ECO:0000259" key="1">
    <source>
        <dbReference type="Pfam" id="PF10727"/>
    </source>
</evidence>
<dbReference type="InterPro" id="IPR036291">
    <property type="entry name" value="NAD(P)-bd_dom_sf"/>
</dbReference>
<evidence type="ECO:0000259" key="2">
    <source>
        <dbReference type="Pfam" id="PF10728"/>
    </source>
</evidence>
<dbReference type="SUPFAM" id="SSF51735">
    <property type="entry name" value="NAD(P)-binding Rossmann-fold domains"/>
    <property type="match status" value="1"/>
</dbReference>
<proteinExistence type="predicted"/>
<reference evidence="3" key="1">
    <citation type="submission" date="2020-05" db="EMBL/GenBank/DDBJ databases">
        <authorList>
            <person name="Chiriac C."/>
            <person name="Salcher M."/>
            <person name="Ghai R."/>
            <person name="Kavagutti S V."/>
        </authorList>
    </citation>
    <scope>NUCLEOTIDE SEQUENCE</scope>
</reference>
<dbReference type="SUPFAM" id="SSF48179">
    <property type="entry name" value="6-phosphogluconate dehydrogenase C-terminal domain-like"/>
    <property type="match status" value="1"/>
</dbReference>
<feature type="domain" description="DUF2520" evidence="2">
    <location>
        <begin position="104"/>
        <end position="227"/>
    </location>
</feature>
<dbReference type="PANTHER" id="PTHR40459">
    <property type="entry name" value="CONSERVED HYPOTHETICAL ALANINE AND LEUCINE RICH PROTEIN"/>
    <property type="match status" value="1"/>
</dbReference>
<evidence type="ECO:0000313" key="3">
    <source>
        <dbReference type="EMBL" id="CAB4930204.1"/>
    </source>
</evidence>
<dbReference type="Gene3D" id="1.10.1040.20">
    <property type="entry name" value="ProC-like, C-terminal domain"/>
    <property type="match status" value="1"/>
</dbReference>
<dbReference type="Pfam" id="PF10727">
    <property type="entry name" value="Rossmann-like"/>
    <property type="match status" value="1"/>
</dbReference>
<dbReference type="InterPro" id="IPR037108">
    <property type="entry name" value="TM1727-like_C_sf"/>
</dbReference>
<dbReference type="EMBL" id="CAFBMX010000005">
    <property type="protein sequence ID" value="CAB4930204.1"/>
    <property type="molecule type" value="Genomic_DNA"/>
</dbReference>
<feature type="domain" description="Putative oxidoreductase/dehydrogenase Rossmann-like" evidence="1">
    <location>
        <begin position="40"/>
        <end position="89"/>
    </location>
</feature>
<sequence length="239" mass="23452">MRETIATVGPGRLGTALTDALRAAGLTVTGPHGRGFDGTGADVVLLCVPDAEIAAACACIAPGPLVGHCSGATGLDALAPHAAFGLHPLMTVTPAGARFSGAGCAIAGSDGAALRCATDLAAALGMDPFVVADGDRAAYHAAASIASNFLVTLEGAAERLAAAAGVPRSALAPLARAAFDNWAAVGAQEALTGPIARGDEATVALQREAIARTAPDLLALFDAMADATRALAGRVEAHA</sequence>
<dbReference type="InterPro" id="IPR019665">
    <property type="entry name" value="OxRdtase/DH_put_Rossmann_dom"/>
</dbReference>
<dbReference type="AlphaFoldDB" id="A0A6J7IIN0"/>